<accession>A0A6J2K128</accession>
<comment type="similarity">
    <text evidence="2">Belongs to the DRC9 family.</text>
</comment>
<dbReference type="RefSeq" id="XP_028034702.1">
    <property type="nucleotide sequence ID" value="XM_028178901.1"/>
</dbReference>
<reference evidence="11" key="1">
    <citation type="submission" date="2025-08" db="UniProtKB">
        <authorList>
            <consortium name="RefSeq"/>
        </authorList>
    </citation>
    <scope>IDENTIFICATION</scope>
    <source>
        <tissue evidence="11">Silk gland</tissue>
    </source>
</reference>
<dbReference type="CDD" id="cd23766">
    <property type="entry name" value="IQCG"/>
    <property type="match status" value="1"/>
</dbReference>
<dbReference type="PROSITE" id="PS50096">
    <property type="entry name" value="IQ"/>
    <property type="match status" value="1"/>
</dbReference>
<evidence type="ECO:0000313" key="10">
    <source>
        <dbReference type="Proteomes" id="UP000504629"/>
    </source>
</evidence>
<dbReference type="GO" id="GO:0005737">
    <property type="term" value="C:cytoplasm"/>
    <property type="evidence" value="ECO:0007669"/>
    <property type="project" value="TreeGrafter"/>
</dbReference>
<evidence type="ECO:0000256" key="6">
    <source>
        <dbReference type="ARBA" id="ARBA00023069"/>
    </source>
</evidence>
<dbReference type="PANTHER" id="PTHR14871">
    <property type="entry name" value="DYNEIN REGULATORY COMPLEX PROTEIN 9"/>
    <property type="match status" value="1"/>
</dbReference>
<evidence type="ECO:0000256" key="9">
    <source>
        <dbReference type="ARBA" id="ARBA00032183"/>
    </source>
</evidence>
<keyword evidence="6" id="KW-0969">Cilium</keyword>
<gene>
    <name evidence="11" type="primary">LOC114246411</name>
</gene>
<comment type="subcellular location">
    <subcellularLocation>
        <location evidence="1">Cytoplasm</location>
        <location evidence="1">Cytoskeleton</location>
        <location evidence="1">Flagellum axoneme</location>
    </subcellularLocation>
</comment>
<dbReference type="InterPro" id="IPR042618">
    <property type="entry name" value="IQCG"/>
</dbReference>
<dbReference type="InterPro" id="IPR000048">
    <property type="entry name" value="IQ_motif_EF-hand-BS"/>
</dbReference>
<dbReference type="OrthoDB" id="10254713at2759"/>
<evidence type="ECO:0000256" key="5">
    <source>
        <dbReference type="ARBA" id="ARBA00022846"/>
    </source>
</evidence>
<dbReference type="GO" id="GO:0031514">
    <property type="term" value="C:motile cilium"/>
    <property type="evidence" value="ECO:0007669"/>
    <property type="project" value="TreeGrafter"/>
</dbReference>
<dbReference type="KEGG" id="bman:114246411"/>
<name>A0A6J2K128_BOMMA</name>
<evidence type="ECO:0000256" key="3">
    <source>
        <dbReference type="ARBA" id="ARBA00013738"/>
    </source>
</evidence>
<keyword evidence="4" id="KW-0963">Cytoplasm</keyword>
<keyword evidence="7" id="KW-0206">Cytoskeleton</keyword>
<evidence type="ECO:0000256" key="8">
    <source>
        <dbReference type="ARBA" id="ARBA00023273"/>
    </source>
</evidence>
<evidence type="ECO:0000256" key="2">
    <source>
        <dbReference type="ARBA" id="ARBA00008222"/>
    </source>
</evidence>
<dbReference type="AlphaFoldDB" id="A0A6J2K128"/>
<proteinExistence type="inferred from homology"/>
<dbReference type="SMART" id="SM00015">
    <property type="entry name" value="IQ"/>
    <property type="match status" value="1"/>
</dbReference>
<keyword evidence="5" id="KW-0282">Flagellum</keyword>
<organism evidence="10 11">
    <name type="scientific">Bombyx mandarina</name>
    <name type="common">Wild silk moth</name>
    <name type="synonym">Wild silkworm</name>
    <dbReference type="NCBI Taxonomy" id="7092"/>
    <lineage>
        <taxon>Eukaryota</taxon>
        <taxon>Metazoa</taxon>
        <taxon>Ecdysozoa</taxon>
        <taxon>Arthropoda</taxon>
        <taxon>Hexapoda</taxon>
        <taxon>Insecta</taxon>
        <taxon>Pterygota</taxon>
        <taxon>Neoptera</taxon>
        <taxon>Endopterygota</taxon>
        <taxon>Lepidoptera</taxon>
        <taxon>Glossata</taxon>
        <taxon>Ditrysia</taxon>
        <taxon>Bombycoidea</taxon>
        <taxon>Bombycidae</taxon>
        <taxon>Bombycinae</taxon>
        <taxon>Bombyx</taxon>
    </lineage>
</organism>
<evidence type="ECO:0000256" key="4">
    <source>
        <dbReference type="ARBA" id="ARBA00022490"/>
    </source>
</evidence>
<dbReference type="Pfam" id="PF00612">
    <property type="entry name" value="IQ"/>
    <property type="match status" value="1"/>
</dbReference>
<evidence type="ECO:0000256" key="7">
    <source>
        <dbReference type="ARBA" id="ARBA00023212"/>
    </source>
</evidence>
<dbReference type="GeneID" id="114246411"/>
<protein>
    <recommendedName>
        <fullName evidence="3">Dynein regulatory complex protein 9</fullName>
    </recommendedName>
    <alternativeName>
        <fullName evidence="9">IQ domain-containing protein G</fullName>
    </alternativeName>
</protein>
<sequence length="404" mass="48110">MTAMRVKNLVSEQWGHATIYTDSSRMSQKQELSSLYKRSLSQLLQMIPETTTVTEEDTMPVEEYTQPSLSYMSSSLFATILEDTIIQIRILDECNSELRIIKTLADIKLLRALKFGIAQPKTADELENIDPKNLECENYKIYKLDSDRRNIINAITDLYVEMTLNKNYKTLTSFLNSIFDKEHYRIALAENEAKNKLERRELTKQIRQLRNHIKTVLYDNEVTIDSLKSQVEDSVLDSECSSRYVDNWQVARTEQHLEVINEAENSCIETIEQYKLKIEHEQRIHSEVELLTNITINETLEKIEKWMSKYDRDMEGIDIDMQRKKNHYQDMRDKRINFENTIEKHDLLMKQWIHFKEEREKARIYRENMTKSAIIVQAWWRGLLVRRRLGPYRVGRKRRGRKKK</sequence>
<evidence type="ECO:0000256" key="1">
    <source>
        <dbReference type="ARBA" id="ARBA00004611"/>
    </source>
</evidence>
<dbReference type="Proteomes" id="UP000504629">
    <property type="component" value="Unplaced"/>
</dbReference>
<dbReference type="PANTHER" id="PTHR14871:SF1">
    <property type="entry name" value="DYNEIN REGULATORY COMPLEX PROTEIN 9"/>
    <property type="match status" value="1"/>
</dbReference>
<keyword evidence="10" id="KW-1185">Reference proteome</keyword>
<dbReference type="GO" id="GO:0044782">
    <property type="term" value="P:cilium organization"/>
    <property type="evidence" value="ECO:0007669"/>
    <property type="project" value="TreeGrafter"/>
</dbReference>
<keyword evidence="8" id="KW-0966">Cell projection</keyword>
<evidence type="ECO:0000313" key="11">
    <source>
        <dbReference type="RefSeq" id="XP_028034702.1"/>
    </source>
</evidence>